<dbReference type="AlphaFoldDB" id="A0A9C6X9A2"/>
<feature type="region of interest" description="Disordered" evidence="1">
    <location>
        <begin position="88"/>
        <end position="132"/>
    </location>
</feature>
<feature type="compositionally biased region" description="Basic residues" evidence="1">
    <location>
        <begin position="96"/>
        <end position="109"/>
    </location>
</feature>
<dbReference type="InterPro" id="IPR011992">
    <property type="entry name" value="EF-hand-dom_pair"/>
</dbReference>
<reference evidence="4" key="1">
    <citation type="submission" date="2025-08" db="UniProtKB">
        <authorList>
            <consortium name="RefSeq"/>
        </authorList>
    </citation>
    <scope>IDENTIFICATION</scope>
    <source>
        <tissue evidence="4">Whole organism</tissue>
    </source>
</reference>
<evidence type="ECO:0000256" key="1">
    <source>
        <dbReference type="SAM" id="MobiDB-lite"/>
    </source>
</evidence>
<accession>A0A9C6X9A2</accession>
<evidence type="ECO:0000313" key="3">
    <source>
        <dbReference type="Proteomes" id="UP000504606"/>
    </source>
</evidence>
<protein>
    <submittedName>
        <fullName evidence="4">Diacylglycerol kinase beta-like</fullName>
    </submittedName>
</protein>
<dbReference type="GeneID" id="127751629"/>
<sequence>MATMALQWDKLSPAEFQLLQDFAAYSTKKLSDVLEEFSGSGPLSKYSPDGDIDFAGFRLFLDTFLEVETPDELCRHLFLSFVRRPQPQPHPAGANHHPHLAHHHHHCHHAAATSPGGASTPQNAAPHPAGPVYIDGKAMKVSNYLP</sequence>
<feature type="domain" description="Diacylglycerol kinase type I N-terminal" evidence="2">
    <location>
        <begin position="7"/>
        <end position="92"/>
    </location>
</feature>
<proteinExistence type="predicted"/>
<dbReference type="SUPFAM" id="SSF47473">
    <property type="entry name" value="EF-hand"/>
    <property type="match status" value="1"/>
</dbReference>
<dbReference type="Proteomes" id="UP000504606">
    <property type="component" value="Unplaced"/>
</dbReference>
<dbReference type="Gene3D" id="1.10.238.110">
    <property type="entry name" value="Diacylglycerol kinase alpha"/>
    <property type="match status" value="1"/>
</dbReference>
<gene>
    <name evidence="4" type="primary">LOC127751629</name>
</gene>
<dbReference type="InterPro" id="IPR038199">
    <property type="entry name" value="DGK_typeI_N_sf"/>
</dbReference>
<evidence type="ECO:0000259" key="2">
    <source>
        <dbReference type="Pfam" id="PF14513"/>
    </source>
</evidence>
<dbReference type="OrthoDB" id="242257at2759"/>
<keyword evidence="3" id="KW-1185">Reference proteome</keyword>
<dbReference type="FunFam" id="1.10.238.110:FF:000008">
    <property type="entry name" value="Diacylglycerol kinase"/>
    <property type="match status" value="1"/>
</dbReference>
<dbReference type="InterPro" id="IPR029477">
    <property type="entry name" value="DAG_kinase_typeI_N"/>
</dbReference>
<dbReference type="KEGG" id="foc:127751629"/>
<evidence type="ECO:0000313" key="4">
    <source>
        <dbReference type="RefSeq" id="XP_052131407.1"/>
    </source>
</evidence>
<organism evidence="3 4">
    <name type="scientific">Frankliniella occidentalis</name>
    <name type="common">Western flower thrips</name>
    <name type="synonym">Euthrips occidentalis</name>
    <dbReference type="NCBI Taxonomy" id="133901"/>
    <lineage>
        <taxon>Eukaryota</taxon>
        <taxon>Metazoa</taxon>
        <taxon>Ecdysozoa</taxon>
        <taxon>Arthropoda</taxon>
        <taxon>Hexapoda</taxon>
        <taxon>Insecta</taxon>
        <taxon>Pterygota</taxon>
        <taxon>Neoptera</taxon>
        <taxon>Paraneoptera</taxon>
        <taxon>Thysanoptera</taxon>
        <taxon>Terebrantia</taxon>
        <taxon>Thripoidea</taxon>
        <taxon>Thripidae</taxon>
        <taxon>Frankliniella</taxon>
    </lineage>
</organism>
<dbReference type="RefSeq" id="XP_052131407.1">
    <property type="nucleotide sequence ID" value="XM_052275447.1"/>
</dbReference>
<dbReference type="Pfam" id="PF14513">
    <property type="entry name" value="DAG_kinase_N"/>
    <property type="match status" value="1"/>
</dbReference>
<name>A0A9C6X9A2_FRAOC</name>